<evidence type="ECO:0000313" key="1">
    <source>
        <dbReference type="EMBL" id="CAD8137812.1"/>
    </source>
</evidence>
<sequence>MQRSVNIQKQWQHFIHKVMWKGSIDPKALFASKNETYIQKQSNSKSKRLFLFQIKIWVLVRKVLFVP</sequence>
<gene>
    <name evidence="1" type="ORF">PPENT_87.1.T0060306</name>
</gene>
<reference evidence="1" key="1">
    <citation type="submission" date="2021-01" db="EMBL/GenBank/DDBJ databases">
        <authorList>
            <consortium name="Genoscope - CEA"/>
            <person name="William W."/>
        </authorList>
    </citation>
    <scope>NUCLEOTIDE SEQUENCE</scope>
</reference>
<name>A0A8S1SFK3_9CILI</name>
<accession>A0A8S1SFK3</accession>
<keyword evidence="2" id="KW-1185">Reference proteome</keyword>
<dbReference type="AlphaFoldDB" id="A0A8S1SFK3"/>
<evidence type="ECO:0000313" key="2">
    <source>
        <dbReference type="Proteomes" id="UP000689195"/>
    </source>
</evidence>
<dbReference type="Proteomes" id="UP000689195">
    <property type="component" value="Unassembled WGS sequence"/>
</dbReference>
<proteinExistence type="predicted"/>
<comment type="caution">
    <text evidence="1">The sequence shown here is derived from an EMBL/GenBank/DDBJ whole genome shotgun (WGS) entry which is preliminary data.</text>
</comment>
<protein>
    <submittedName>
        <fullName evidence="1">Uncharacterized protein</fullName>
    </submittedName>
</protein>
<dbReference type="EMBL" id="CAJJDO010000006">
    <property type="protein sequence ID" value="CAD8137812.1"/>
    <property type="molecule type" value="Genomic_DNA"/>
</dbReference>
<organism evidence="1 2">
    <name type="scientific">Paramecium pentaurelia</name>
    <dbReference type="NCBI Taxonomy" id="43138"/>
    <lineage>
        <taxon>Eukaryota</taxon>
        <taxon>Sar</taxon>
        <taxon>Alveolata</taxon>
        <taxon>Ciliophora</taxon>
        <taxon>Intramacronucleata</taxon>
        <taxon>Oligohymenophorea</taxon>
        <taxon>Peniculida</taxon>
        <taxon>Parameciidae</taxon>
        <taxon>Paramecium</taxon>
    </lineage>
</organism>